<gene>
    <name evidence="1" type="ORF">E2F49_10030</name>
</gene>
<dbReference type="EMBL" id="SMTG01000004">
    <property type="protein sequence ID" value="TDK30687.1"/>
    <property type="molecule type" value="Genomic_DNA"/>
</dbReference>
<evidence type="ECO:0000313" key="1">
    <source>
        <dbReference type="EMBL" id="TDK30687.1"/>
    </source>
</evidence>
<organism evidence="1 2">
    <name type="scientific">Luteimonas terrae</name>
    <dbReference type="NCBI Taxonomy" id="1530191"/>
    <lineage>
        <taxon>Bacteria</taxon>
        <taxon>Pseudomonadati</taxon>
        <taxon>Pseudomonadota</taxon>
        <taxon>Gammaproteobacteria</taxon>
        <taxon>Lysobacterales</taxon>
        <taxon>Lysobacteraceae</taxon>
        <taxon>Luteimonas</taxon>
    </lineage>
</organism>
<dbReference type="Proteomes" id="UP000295543">
    <property type="component" value="Unassembled WGS sequence"/>
</dbReference>
<sequence length="120" mass="13824">MDWQTDPLLREEITVARRAPRAIPMQYAWSPCAGMTLLTWKGHAVGAVYSDGRYWLKWRRREHVGTAASPGQARRFMARWLHAHRHLAPLLDADLPPKTLVPLQEFLRDYDTRVGGHARA</sequence>
<proteinExistence type="predicted"/>
<reference evidence="1 2" key="1">
    <citation type="submission" date="2019-03" db="EMBL/GenBank/DDBJ databases">
        <title>Luteimonas zhaokaii sp.nov., isolated from the rectal contents of Plateau pika in Yushu, Qinghai Province, China.</title>
        <authorList>
            <person name="Zhang G."/>
        </authorList>
    </citation>
    <scope>NUCLEOTIDE SEQUENCE [LARGE SCALE GENOMIC DNA]</scope>
    <source>
        <strain evidence="1 2">THG-MD21</strain>
    </source>
</reference>
<keyword evidence="2" id="KW-1185">Reference proteome</keyword>
<dbReference type="AlphaFoldDB" id="A0A4R5U884"/>
<accession>A0A4R5U884</accession>
<dbReference type="OrthoDB" id="5975555at2"/>
<protein>
    <submittedName>
        <fullName evidence="1">Uncharacterized protein</fullName>
    </submittedName>
</protein>
<evidence type="ECO:0000313" key="2">
    <source>
        <dbReference type="Proteomes" id="UP000295543"/>
    </source>
</evidence>
<name>A0A4R5U884_9GAMM</name>
<dbReference type="RefSeq" id="WP_133393762.1">
    <property type="nucleotide sequence ID" value="NZ_SMTG01000004.1"/>
</dbReference>
<comment type="caution">
    <text evidence="1">The sequence shown here is derived from an EMBL/GenBank/DDBJ whole genome shotgun (WGS) entry which is preliminary data.</text>
</comment>